<sequence length="304" mass="33632">MSKTSLSSLLFGLLLIIAVSNVSAKIKQRIIGGSRADGKKFKYQVSLQLVSSDGCSYHWCGGSILDERHIITAAHCVTDKYTHKFNNLEFTVVAGTADLHDKVRKPGIYRDVEYIYMPEAYEKTRRLIHDIAILRLRNPLPLHTDGRISAIKLPTANQYLPPNSPPAVMSGFGAWKQTLVNGELKDSGSTPFLQFVYGYINKYDPKFVCESTVVCVQGVTPGVLSGTCFGDSGGPLVDYFTNTLIGVTSGSDYKTCGITTRFTRVSSYLEFIEGVRSLQFRTATTGIQFNHVHEHIFPTMPLCN</sequence>
<dbReference type="InterPro" id="IPR009003">
    <property type="entry name" value="Peptidase_S1_PA"/>
</dbReference>
<dbReference type="PANTHER" id="PTHR24276:SF98">
    <property type="entry name" value="FI18310P1-RELATED"/>
    <property type="match status" value="1"/>
</dbReference>
<evidence type="ECO:0000256" key="3">
    <source>
        <dbReference type="ARBA" id="ARBA00022801"/>
    </source>
</evidence>
<name>A0ABD2X2F0_9HYME</name>
<comment type="similarity">
    <text evidence="1">Belongs to the peptidase S1 family.</text>
</comment>
<dbReference type="FunFam" id="2.40.10.10:FF:000068">
    <property type="entry name" value="transmembrane protease serine 2"/>
    <property type="match status" value="1"/>
</dbReference>
<dbReference type="PRINTS" id="PR00722">
    <property type="entry name" value="CHYMOTRYPSIN"/>
</dbReference>
<dbReference type="PANTHER" id="PTHR24276">
    <property type="entry name" value="POLYSERASE-RELATED"/>
    <property type="match status" value="1"/>
</dbReference>
<feature type="domain" description="Peptidase S1" evidence="8">
    <location>
        <begin position="30"/>
        <end position="277"/>
    </location>
</feature>
<keyword evidence="3 6" id="KW-0378">Hydrolase</keyword>
<keyword evidence="10" id="KW-1185">Reference proteome</keyword>
<organism evidence="9 10">
    <name type="scientific">Trichogramma kaykai</name>
    <dbReference type="NCBI Taxonomy" id="54128"/>
    <lineage>
        <taxon>Eukaryota</taxon>
        <taxon>Metazoa</taxon>
        <taxon>Ecdysozoa</taxon>
        <taxon>Arthropoda</taxon>
        <taxon>Hexapoda</taxon>
        <taxon>Insecta</taxon>
        <taxon>Pterygota</taxon>
        <taxon>Neoptera</taxon>
        <taxon>Endopterygota</taxon>
        <taxon>Hymenoptera</taxon>
        <taxon>Apocrita</taxon>
        <taxon>Proctotrupomorpha</taxon>
        <taxon>Chalcidoidea</taxon>
        <taxon>Trichogrammatidae</taxon>
        <taxon>Trichogramma</taxon>
    </lineage>
</organism>
<protein>
    <recommendedName>
        <fullName evidence="8">Peptidase S1 domain-containing protein</fullName>
    </recommendedName>
</protein>
<evidence type="ECO:0000256" key="1">
    <source>
        <dbReference type="ARBA" id="ARBA00007664"/>
    </source>
</evidence>
<gene>
    <name evidence="9" type="ORF">TKK_007196</name>
</gene>
<dbReference type="PROSITE" id="PS50240">
    <property type="entry name" value="TRYPSIN_DOM"/>
    <property type="match status" value="1"/>
</dbReference>
<keyword evidence="5" id="KW-1015">Disulfide bond</keyword>
<evidence type="ECO:0000313" key="9">
    <source>
        <dbReference type="EMBL" id="KAL3399330.1"/>
    </source>
</evidence>
<dbReference type="SUPFAM" id="SSF50494">
    <property type="entry name" value="Trypsin-like serine proteases"/>
    <property type="match status" value="1"/>
</dbReference>
<dbReference type="GO" id="GO:0008236">
    <property type="term" value="F:serine-type peptidase activity"/>
    <property type="evidence" value="ECO:0007669"/>
    <property type="project" value="UniProtKB-KW"/>
</dbReference>
<evidence type="ECO:0000256" key="4">
    <source>
        <dbReference type="ARBA" id="ARBA00022825"/>
    </source>
</evidence>
<dbReference type="InterPro" id="IPR001314">
    <property type="entry name" value="Peptidase_S1A"/>
</dbReference>
<evidence type="ECO:0000256" key="2">
    <source>
        <dbReference type="ARBA" id="ARBA00022670"/>
    </source>
</evidence>
<dbReference type="InterPro" id="IPR033116">
    <property type="entry name" value="TRYPSIN_SER"/>
</dbReference>
<dbReference type="EMBL" id="JBJJXI010000056">
    <property type="protein sequence ID" value="KAL3399330.1"/>
    <property type="molecule type" value="Genomic_DNA"/>
</dbReference>
<evidence type="ECO:0000256" key="6">
    <source>
        <dbReference type="RuleBase" id="RU363034"/>
    </source>
</evidence>
<dbReference type="InterPro" id="IPR018114">
    <property type="entry name" value="TRYPSIN_HIS"/>
</dbReference>
<dbReference type="Pfam" id="PF00089">
    <property type="entry name" value="Trypsin"/>
    <property type="match status" value="1"/>
</dbReference>
<reference evidence="9 10" key="1">
    <citation type="journal article" date="2024" name="bioRxiv">
        <title>A reference genome for Trichogramma kaykai: A tiny desert-dwelling parasitoid wasp with competing sex-ratio distorters.</title>
        <authorList>
            <person name="Culotta J."/>
            <person name="Lindsey A.R."/>
        </authorList>
    </citation>
    <scope>NUCLEOTIDE SEQUENCE [LARGE SCALE GENOMIC DNA]</scope>
    <source>
        <strain evidence="9 10">KSX58</strain>
    </source>
</reference>
<dbReference type="SMART" id="SM00020">
    <property type="entry name" value="Tryp_SPc"/>
    <property type="match status" value="1"/>
</dbReference>
<keyword evidence="4 6" id="KW-0720">Serine protease</keyword>
<dbReference type="InterPro" id="IPR050430">
    <property type="entry name" value="Peptidase_S1"/>
</dbReference>
<dbReference type="Gene3D" id="2.40.10.10">
    <property type="entry name" value="Trypsin-like serine proteases"/>
    <property type="match status" value="1"/>
</dbReference>
<dbReference type="InterPro" id="IPR001254">
    <property type="entry name" value="Trypsin_dom"/>
</dbReference>
<evidence type="ECO:0000313" key="10">
    <source>
        <dbReference type="Proteomes" id="UP001627154"/>
    </source>
</evidence>
<keyword evidence="7" id="KW-0732">Signal</keyword>
<dbReference type="InterPro" id="IPR043504">
    <property type="entry name" value="Peptidase_S1_PA_chymotrypsin"/>
</dbReference>
<comment type="caution">
    <text evidence="9">The sequence shown here is derived from an EMBL/GenBank/DDBJ whole genome shotgun (WGS) entry which is preliminary data.</text>
</comment>
<accession>A0ABD2X2F0</accession>
<dbReference type="AlphaFoldDB" id="A0ABD2X2F0"/>
<evidence type="ECO:0000256" key="5">
    <source>
        <dbReference type="ARBA" id="ARBA00023157"/>
    </source>
</evidence>
<dbReference type="PROSITE" id="PS00134">
    <property type="entry name" value="TRYPSIN_HIS"/>
    <property type="match status" value="1"/>
</dbReference>
<evidence type="ECO:0000256" key="7">
    <source>
        <dbReference type="SAM" id="SignalP"/>
    </source>
</evidence>
<feature type="chain" id="PRO_5044847422" description="Peptidase S1 domain-containing protein" evidence="7">
    <location>
        <begin position="25"/>
        <end position="304"/>
    </location>
</feature>
<proteinExistence type="inferred from homology"/>
<dbReference type="PROSITE" id="PS00135">
    <property type="entry name" value="TRYPSIN_SER"/>
    <property type="match status" value="1"/>
</dbReference>
<keyword evidence="2 6" id="KW-0645">Protease</keyword>
<evidence type="ECO:0000259" key="8">
    <source>
        <dbReference type="PROSITE" id="PS50240"/>
    </source>
</evidence>
<dbReference type="CDD" id="cd00190">
    <property type="entry name" value="Tryp_SPc"/>
    <property type="match status" value="1"/>
</dbReference>
<feature type="signal peptide" evidence="7">
    <location>
        <begin position="1"/>
        <end position="24"/>
    </location>
</feature>
<dbReference type="GO" id="GO:0006508">
    <property type="term" value="P:proteolysis"/>
    <property type="evidence" value="ECO:0007669"/>
    <property type="project" value="UniProtKB-KW"/>
</dbReference>
<dbReference type="Proteomes" id="UP001627154">
    <property type="component" value="Unassembled WGS sequence"/>
</dbReference>